<dbReference type="GO" id="GO:0009001">
    <property type="term" value="F:serine O-acetyltransferase activity"/>
    <property type="evidence" value="ECO:0007669"/>
    <property type="project" value="UniProtKB-EC"/>
</dbReference>
<protein>
    <recommendedName>
        <fullName evidence="7">Serine acetyltransferase</fullName>
        <ecNumber evidence="7">2.3.1.30</ecNumber>
    </recommendedName>
</protein>
<keyword evidence="3 7" id="KW-0808">Transferase</keyword>
<evidence type="ECO:0000256" key="4">
    <source>
        <dbReference type="ARBA" id="ARBA00022737"/>
    </source>
</evidence>
<name>D1B7F6_THEAS</name>
<keyword evidence="9" id="KW-1185">Reference proteome</keyword>
<comment type="catalytic activity">
    <reaction evidence="6 7">
        <text>L-serine + acetyl-CoA = O-acetyl-L-serine + CoA</text>
        <dbReference type="Rhea" id="RHEA:24560"/>
        <dbReference type="ChEBI" id="CHEBI:33384"/>
        <dbReference type="ChEBI" id="CHEBI:57287"/>
        <dbReference type="ChEBI" id="CHEBI:57288"/>
        <dbReference type="ChEBI" id="CHEBI:58340"/>
        <dbReference type="EC" id="2.3.1.30"/>
    </reaction>
</comment>
<comment type="similarity">
    <text evidence="1 7">Belongs to the transferase hexapeptide repeat family.</text>
</comment>
<dbReference type="PROSITE" id="PS00101">
    <property type="entry name" value="HEXAPEP_TRANSFERASES"/>
    <property type="match status" value="1"/>
</dbReference>
<evidence type="ECO:0000256" key="2">
    <source>
        <dbReference type="ARBA" id="ARBA00022605"/>
    </source>
</evidence>
<evidence type="ECO:0000256" key="3">
    <source>
        <dbReference type="ARBA" id="ARBA00022679"/>
    </source>
</evidence>
<dbReference type="PIRSF" id="PIRSF000441">
    <property type="entry name" value="CysE"/>
    <property type="match status" value="1"/>
</dbReference>
<organism evidence="8 9">
    <name type="scientific">Thermanaerovibrio acidaminovorans (strain ATCC 49978 / DSM 6589 / Su883)</name>
    <name type="common">Selenomonas acidaminovorans</name>
    <dbReference type="NCBI Taxonomy" id="525903"/>
    <lineage>
        <taxon>Bacteria</taxon>
        <taxon>Thermotogati</taxon>
        <taxon>Synergistota</taxon>
        <taxon>Synergistia</taxon>
        <taxon>Synergistales</taxon>
        <taxon>Synergistaceae</taxon>
        <taxon>Thermanaerovibrio</taxon>
    </lineage>
</organism>
<keyword evidence="4" id="KW-0677">Repeat</keyword>
<evidence type="ECO:0000256" key="7">
    <source>
        <dbReference type="PIRNR" id="PIRNR000441"/>
    </source>
</evidence>
<dbReference type="Proteomes" id="UP000002030">
    <property type="component" value="Chromosome"/>
</dbReference>
<dbReference type="NCBIfam" id="NF041874">
    <property type="entry name" value="EPS_EpsC"/>
    <property type="match status" value="1"/>
</dbReference>
<dbReference type="CDD" id="cd03354">
    <property type="entry name" value="LbH_SAT"/>
    <property type="match status" value="1"/>
</dbReference>
<dbReference type="InterPro" id="IPR053376">
    <property type="entry name" value="Serine_acetyltransferase"/>
</dbReference>
<dbReference type="FunFam" id="2.160.10.10:FF:000007">
    <property type="entry name" value="Serine acetyltransferase"/>
    <property type="match status" value="1"/>
</dbReference>
<dbReference type="EC" id="2.3.1.30" evidence="7"/>
<dbReference type="STRING" id="525903.Taci_1733"/>
<keyword evidence="5 7" id="KW-0012">Acyltransferase</keyword>
<dbReference type="OrthoDB" id="9801456at2"/>
<dbReference type="PATRIC" id="fig|525903.6.peg.1721"/>
<evidence type="ECO:0000313" key="9">
    <source>
        <dbReference type="Proteomes" id="UP000002030"/>
    </source>
</evidence>
<accession>D1B7F6</accession>
<dbReference type="GO" id="GO:0006535">
    <property type="term" value="P:cysteine biosynthetic process from serine"/>
    <property type="evidence" value="ECO:0007669"/>
    <property type="project" value="InterPro"/>
</dbReference>
<dbReference type="RefSeq" id="WP_012870456.1">
    <property type="nucleotide sequence ID" value="NC_013522.1"/>
</dbReference>
<dbReference type="SUPFAM" id="SSF51161">
    <property type="entry name" value="Trimeric LpxA-like enzymes"/>
    <property type="match status" value="1"/>
</dbReference>
<dbReference type="InterPro" id="IPR018357">
    <property type="entry name" value="Hexapep_transf_CS"/>
</dbReference>
<reference evidence="8 9" key="1">
    <citation type="journal article" date="2009" name="Stand. Genomic Sci.">
        <title>Complete genome sequence of Thermanaerovibrio acidaminovorans type strain (Su883).</title>
        <authorList>
            <person name="Chovatia M."/>
            <person name="Sikorski J."/>
            <person name="Schroder M."/>
            <person name="Lapidus A."/>
            <person name="Nolan M."/>
            <person name="Tice H."/>
            <person name="Glavina Del Rio T."/>
            <person name="Copeland A."/>
            <person name="Cheng J.F."/>
            <person name="Lucas S."/>
            <person name="Chen F."/>
            <person name="Bruce D."/>
            <person name="Goodwin L."/>
            <person name="Pitluck S."/>
            <person name="Ivanova N."/>
            <person name="Mavromatis K."/>
            <person name="Ovchinnikova G."/>
            <person name="Pati A."/>
            <person name="Chen A."/>
            <person name="Palaniappan K."/>
            <person name="Land M."/>
            <person name="Hauser L."/>
            <person name="Chang Y.J."/>
            <person name="Jeffries C.D."/>
            <person name="Chain P."/>
            <person name="Saunders E."/>
            <person name="Detter J.C."/>
            <person name="Brettin T."/>
            <person name="Rohde M."/>
            <person name="Goker M."/>
            <person name="Spring S."/>
            <person name="Bristow J."/>
            <person name="Markowitz V."/>
            <person name="Hugenholtz P."/>
            <person name="Kyrpides N.C."/>
            <person name="Klenk H.P."/>
            <person name="Eisen J.A."/>
        </authorList>
    </citation>
    <scope>NUCLEOTIDE SEQUENCE [LARGE SCALE GENOMIC DNA]</scope>
    <source>
        <strain evidence="9">ATCC 49978 / DSM 6589 / Su883</strain>
    </source>
</reference>
<dbReference type="GO" id="GO:0005737">
    <property type="term" value="C:cytoplasm"/>
    <property type="evidence" value="ECO:0007669"/>
    <property type="project" value="InterPro"/>
</dbReference>
<evidence type="ECO:0000256" key="1">
    <source>
        <dbReference type="ARBA" id="ARBA00007274"/>
    </source>
</evidence>
<dbReference type="AlphaFoldDB" id="D1B7F6"/>
<evidence type="ECO:0000256" key="6">
    <source>
        <dbReference type="ARBA" id="ARBA00049486"/>
    </source>
</evidence>
<dbReference type="InterPro" id="IPR001451">
    <property type="entry name" value="Hexapep"/>
</dbReference>
<dbReference type="PANTHER" id="PTHR42811">
    <property type="entry name" value="SERINE ACETYLTRANSFERASE"/>
    <property type="match status" value="1"/>
</dbReference>
<evidence type="ECO:0000313" key="8">
    <source>
        <dbReference type="EMBL" id="ACZ19947.1"/>
    </source>
</evidence>
<dbReference type="InterPro" id="IPR005881">
    <property type="entry name" value="Ser_O-AcTrfase"/>
</dbReference>
<dbReference type="Pfam" id="PF00132">
    <property type="entry name" value="Hexapep"/>
    <property type="match status" value="1"/>
</dbReference>
<keyword evidence="2" id="KW-0028">Amino-acid biosynthesis</keyword>
<proteinExistence type="inferred from homology"/>
<dbReference type="eggNOG" id="COG1045">
    <property type="taxonomic scope" value="Bacteria"/>
</dbReference>
<dbReference type="InterPro" id="IPR045304">
    <property type="entry name" value="LbH_SAT"/>
</dbReference>
<dbReference type="Gene3D" id="1.10.3130.10">
    <property type="entry name" value="serine acetyltransferase, domain 1"/>
    <property type="match status" value="1"/>
</dbReference>
<dbReference type="EMBL" id="CP001818">
    <property type="protein sequence ID" value="ACZ19947.1"/>
    <property type="molecule type" value="Genomic_DNA"/>
</dbReference>
<sequence>MFKLVAEDFKAVMERDPSIPRGLRGFLEVALCAPGFHALLGHRLAHALHRLGVPVIPRLLSLLFRWWTGIEIHPGARIGRGILIDHGSGVVIGESAVVGDRCVIFQGVTLGATGNETRWQRHPILEDHVVVGSGAKVLGPIRIGRGARIGANAVVLSPVPAGATVVGPKAQVVKGPGATPRRSPEELLRRIEMLEMEMEELRAELNLNPNREVAI</sequence>
<dbReference type="KEGG" id="tai:Taci_1733"/>
<dbReference type="InterPro" id="IPR042122">
    <property type="entry name" value="Ser_AcTrfase_N_sf"/>
</dbReference>
<dbReference type="Gene3D" id="2.160.10.10">
    <property type="entry name" value="Hexapeptide repeat proteins"/>
    <property type="match status" value="1"/>
</dbReference>
<dbReference type="InterPro" id="IPR011004">
    <property type="entry name" value="Trimer_LpxA-like_sf"/>
</dbReference>
<gene>
    <name evidence="8" type="ordered locus">Taci_1733</name>
</gene>
<dbReference type="EnsemblBacteria" id="ACZ19947">
    <property type="protein sequence ID" value="ACZ19947"/>
    <property type="gene ID" value="Taci_1733"/>
</dbReference>
<dbReference type="HOGENOM" id="CLU_051638_10_0_0"/>
<evidence type="ECO:0000256" key="5">
    <source>
        <dbReference type="ARBA" id="ARBA00023315"/>
    </source>
</evidence>